<dbReference type="AlphaFoldDB" id="A0A251QCJ7"/>
<keyword evidence="2" id="KW-1185">Reference proteome</keyword>
<name>A0A251QCJ7_PRUPE</name>
<sequence>MACPDWRRKYMLPHPSYWPAIEGLGDVLEVECLGVCQGCLRMFNFELMTGTLLVWYFKLVEPADQMVNGGNCLISMDPEILLSNAVIFSHNELDMHWIKKKIGTKVLLLPSYH</sequence>
<proteinExistence type="predicted"/>
<dbReference type="Gramene" id="ONI21566">
    <property type="protein sequence ID" value="ONI21566"/>
    <property type="gene ID" value="PRUPE_2G073200"/>
</dbReference>
<reference evidence="1 2" key="1">
    <citation type="journal article" date="2013" name="Nat. Genet.">
        <title>The high-quality draft genome of peach (Prunus persica) identifies unique patterns of genetic diversity, domestication and genome evolution.</title>
        <authorList>
            <consortium name="International Peach Genome Initiative"/>
            <person name="Verde I."/>
            <person name="Abbott A.G."/>
            <person name="Scalabrin S."/>
            <person name="Jung S."/>
            <person name="Shu S."/>
            <person name="Marroni F."/>
            <person name="Zhebentyayeva T."/>
            <person name="Dettori M.T."/>
            <person name="Grimwood J."/>
            <person name="Cattonaro F."/>
            <person name="Zuccolo A."/>
            <person name="Rossini L."/>
            <person name="Jenkins J."/>
            <person name="Vendramin E."/>
            <person name="Meisel L.A."/>
            <person name="Decroocq V."/>
            <person name="Sosinski B."/>
            <person name="Prochnik S."/>
            <person name="Mitros T."/>
            <person name="Policriti A."/>
            <person name="Cipriani G."/>
            <person name="Dondini L."/>
            <person name="Ficklin S."/>
            <person name="Goodstein D.M."/>
            <person name="Xuan P."/>
            <person name="Del Fabbro C."/>
            <person name="Aramini V."/>
            <person name="Copetti D."/>
            <person name="Gonzalez S."/>
            <person name="Horner D.S."/>
            <person name="Falchi R."/>
            <person name="Lucas S."/>
            <person name="Mica E."/>
            <person name="Maldonado J."/>
            <person name="Lazzari B."/>
            <person name="Bielenberg D."/>
            <person name="Pirona R."/>
            <person name="Miculan M."/>
            <person name="Barakat A."/>
            <person name="Testolin R."/>
            <person name="Stella A."/>
            <person name="Tartarini S."/>
            <person name="Tonutti P."/>
            <person name="Arus P."/>
            <person name="Orellana A."/>
            <person name="Wells C."/>
            <person name="Main D."/>
            <person name="Vizzotto G."/>
            <person name="Silva H."/>
            <person name="Salamini F."/>
            <person name="Schmutz J."/>
            <person name="Morgante M."/>
            <person name="Rokhsar D.S."/>
        </authorList>
    </citation>
    <scope>NUCLEOTIDE SEQUENCE [LARGE SCALE GENOMIC DNA]</scope>
    <source>
        <strain evidence="2">cv. Nemared</strain>
    </source>
</reference>
<organism evidence="1 2">
    <name type="scientific">Prunus persica</name>
    <name type="common">Peach</name>
    <name type="synonym">Amygdalus persica</name>
    <dbReference type="NCBI Taxonomy" id="3760"/>
    <lineage>
        <taxon>Eukaryota</taxon>
        <taxon>Viridiplantae</taxon>
        <taxon>Streptophyta</taxon>
        <taxon>Embryophyta</taxon>
        <taxon>Tracheophyta</taxon>
        <taxon>Spermatophyta</taxon>
        <taxon>Magnoliopsida</taxon>
        <taxon>eudicotyledons</taxon>
        <taxon>Gunneridae</taxon>
        <taxon>Pentapetalae</taxon>
        <taxon>rosids</taxon>
        <taxon>fabids</taxon>
        <taxon>Rosales</taxon>
        <taxon>Rosaceae</taxon>
        <taxon>Amygdaloideae</taxon>
        <taxon>Amygdaleae</taxon>
        <taxon>Prunus</taxon>
    </lineage>
</organism>
<dbReference type="EMBL" id="CM007652">
    <property type="protein sequence ID" value="ONI21566.1"/>
    <property type="molecule type" value="Genomic_DNA"/>
</dbReference>
<evidence type="ECO:0000313" key="2">
    <source>
        <dbReference type="Proteomes" id="UP000006882"/>
    </source>
</evidence>
<evidence type="ECO:0000313" key="1">
    <source>
        <dbReference type="EMBL" id="ONI21566.1"/>
    </source>
</evidence>
<gene>
    <name evidence="1" type="ORF">PRUPE_2G073200</name>
</gene>
<accession>A0A251QCJ7</accession>
<protein>
    <submittedName>
        <fullName evidence="1">Uncharacterized protein</fullName>
    </submittedName>
</protein>
<dbReference type="Proteomes" id="UP000006882">
    <property type="component" value="Chromosome G2"/>
</dbReference>